<evidence type="ECO:0000256" key="3">
    <source>
        <dbReference type="ARBA" id="ARBA00022645"/>
    </source>
</evidence>
<evidence type="ECO:0000256" key="4">
    <source>
        <dbReference type="ARBA" id="ARBA00022670"/>
    </source>
</evidence>
<dbReference type="PANTHER" id="PTHR11705:SF91">
    <property type="entry name" value="FI01817P-RELATED"/>
    <property type="match status" value="1"/>
</dbReference>
<keyword evidence="3" id="KW-0121">Carboxypeptidase</keyword>
<keyword evidence="6" id="KW-0732">Signal</keyword>
<evidence type="ECO:0000256" key="2">
    <source>
        <dbReference type="ARBA" id="ARBA00005988"/>
    </source>
</evidence>
<dbReference type="GO" id="GO:0006508">
    <property type="term" value="P:proteolysis"/>
    <property type="evidence" value="ECO:0007669"/>
    <property type="project" value="UniProtKB-KW"/>
</dbReference>
<evidence type="ECO:0000256" key="5">
    <source>
        <dbReference type="ARBA" id="ARBA00022723"/>
    </source>
</evidence>
<proteinExistence type="inferred from homology"/>
<dbReference type="KEGG" id="pxu:106126846"/>
<dbReference type="InterPro" id="IPR000834">
    <property type="entry name" value="Peptidase_M14"/>
</dbReference>
<comment type="cofactor">
    <cofactor evidence="1">
        <name>Zn(2+)</name>
        <dbReference type="ChEBI" id="CHEBI:29105"/>
    </cofactor>
</comment>
<dbReference type="SUPFAM" id="SSF53187">
    <property type="entry name" value="Zn-dependent exopeptidases"/>
    <property type="match status" value="1"/>
</dbReference>
<reference evidence="12" key="1">
    <citation type="submission" date="2025-08" db="UniProtKB">
        <authorList>
            <consortium name="RefSeq"/>
        </authorList>
    </citation>
    <scope>IDENTIFICATION</scope>
</reference>
<dbReference type="GeneID" id="106126846"/>
<dbReference type="SMART" id="SM00631">
    <property type="entry name" value="Zn_pept"/>
    <property type="match status" value="1"/>
</dbReference>
<feature type="active site" description="Proton donor/acceptor" evidence="10">
    <location>
        <position position="346"/>
    </location>
</feature>
<protein>
    <submittedName>
        <fullName evidence="12">Carboxypeptidase B-like</fullName>
    </submittedName>
</protein>
<evidence type="ECO:0000313" key="12">
    <source>
        <dbReference type="RefSeq" id="XP_013180181.1"/>
    </source>
</evidence>
<dbReference type="GO" id="GO:0005615">
    <property type="term" value="C:extracellular space"/>
    <property type="evidence" value="ECO:0007669"/>
    <property type="project" value="TreeGrafter"/>
</dbReference>
<evidence type="ECO:0000256" key="8">
    <source>
        <dbReference type="ARBA" id="ARBA00022833"/>
    </source>
</evidence>
<keyword evidence="8" id="KW-0862">Zinc</keyword>
<name>A0AAJ6ZW88_PAPXU</name>
<keyword evidence="4" id="KW-0645">Protease</keyword>
<dbReference type="PROSITE" id="PS52035">
    <property type="entry name" value="PEPTIDASE_M14"/>
    <property type="match status" value="1"/>
</dbReference>
<evidence type="ECO:0000256" key="9">
    <source>
        <dbReference type="ARBA" id="ARBA00023049"/>
    </source>
</evidence>
<evidence type="ECO:0000259" key="11">
    <source>
        <dbReference type="PROSITE" id="PS52035"/>
    </source>
</evidence>
<comment type="similarity">
    <text evidence="2 10">Belongs to the peptidase M14 family.</text>
</comment>
<dbReference type="RefSeq" id="XP_013180181.1">
    <property type="nucleotide sequence ID" value="XM_013324727.1"/>
</dbReference>
<dbReference type="AlphaFoldDB" id="A0AAJ6ZW88"/>
<dbReference type="PANTHER" id="PTHR11705">
    <property type="entry name" value="PROTEASE FAMILY M14 CARBOXYPEPTIDASE A,B"/>
    <property type="match status" value="1"/>
</dbReference>
<feature type="domain" description="Peptidase M14" evidence="11">
    <location>
        <begin position="89"/>
        <end position="379"/>
    </location>
</feature>
<dbReference type="Gene3D" id="3.40.630.10">
    <property type="entry name" value="Zn peptidases"/>
    <property type="match status" value="1"/>
</dbReference>
<keyword evidence="9" id="KW-0482">Metalloprotease</keyword>
<dbReference type="GO" id="GO:0004181">
    <property type="term" value="F:metallocarboxypeptidase activity"/>
    <property type="evidence" value="ECO:0007669"/>
    <property type="project" value="InterPro"/>
</dbReference>
<dbReference type="GO" id="GO:0008270">
    <property type="term" value="F:zinc ion binding"/>
    <property type="evidence" value="ECO:0007669"/>
    <property type="project" value="InterPro"/>
</dbReference>
<gene>
    <name evidence="12" type="primary">LOC106126846</name>
</gene>
<evidence type="ECO:0000256" key="6">
    <source>
        <dbReference type="ARBA" id="ARBA00022729"/>
    </source>
</evidence>
<evidence type="ECO:0000256" key="7">
    <source>
        <dbReference type="ARBA" id="ARBA00022801"/>
    </source>
</evidence>
<dbReference type="Proteomes" id="UP000694872">
    <property type="component" value="Unplaced"/>
</dbReference>
<accession>A0AAJ6ZW88</accession>
<dbReference type="Pfam" id="PF00246">
    <property type="entry name" value="Peptidase_M14"/>
    <property type="match status" value="1"/>
</dbReference>
<organism evidence="12">
    <name type="scientific">Papilio xuthus</name>
    <name type="common">Asian swallowtail butterfly</name>
    <dbReference type="NCBI Taxonomy" id="66420"/>
    <lineage>
        <taxon>Eukaryota</taxon>
        <taxon>Metazoa</taxon>
        <taxon>Ecdysozoa</taxon>
        <taxon>Arthropoda</taxon>
        <taxon>Hexapoda</taxon>
        <taxon>Insecta</taxon>
        <taxon>Pterygota</taxon>
        <taxon>Neoptera</taxon>
        <taxon>Endopterygota</taxon>
        <taxon>Lepidoptera</taxon>
        <taxon>Glossata</taxon>
        <taxon>Ditrysia</taxon>
        <taxon>Papilionoidea</taxon>
        <taxon>Papilionidae</taxon>
        <taxon>Papilioninae</taxon>
        <taxon>Papilio</taxon>
    </lineage>
</organism>
<evidence type="ECO:0000256" key="1">
    <source>
        <dbReference type="ARBA" id="ARBA00001947"/>
    </source>
</evidence>
<keyword evidence="7" id="KW-0378">Hydrolase</keyword>
<dbReference type="FunFam" id="3.40.630.10:FF:000084">
    <property type="entry name" value="Carboxypeptidase B2"/>
    <property type="match status" value="1"/>
</dbReference>
<keyword evidence="5" id="KW-0479">Metal-binding</keyword>
<dbReference type="PRINTS" id="PR00765">
    <property type="entry name" value="CRBOXYPTASEA"/>
</dbReference>
<evidence type="ECO:0000256" key="10">
    <source>
        <dbReference type="PROSITE-ProRule" id="PRU01379"/>
    </source>
</evidence>
<sequence length="396" mass="45379">MVVYTKDENQKDNYKNNVLLDMYNDSGEILRIIDSNFIYQNLITRNENLDLYNAKPLIEDVESNNKLHSLKILDTPKQKANDQGMNWNEYHNLDVIYAWMESLEYNYPSLCSVIPIGITIEGRTMKILKISNSDVQNEPVWIDAGIHGREWIAPAVNTFIANYIVLNFKSLPSCFTNKDWYFLPVANPDGYDYSHKVDRMWRKSRAAYGGEITGVDLNRNFSFGWGGRHSSTDPSSAFFRGREPFSEPESTAMKDILMNSGIKFKVYVTLHSFGQVIVFPFGYRDELCPDYMRLLQGATAMSKAIFRSTGNVYKVGISRDVMYGASGTSTDWSYGAAKIPYCYLIELRSKEHKFELPKEEIKENCKEVLHCIHALMDFVDKNPVDNENTNLSPVPS</sequence>